<gene>
    <name evidence="1" type="ORF">POVCU1_004600</name>
</gene>
<sequence length="110" mass="12547">MFLVRDDAKKGYKSKCGMEEPVKRMCCECCECCECGEYGECGQNERDMIDQRLSVNSFAVLIAALEKGQTESIFPGRANEQFNTISKFLRGGREAMKLRGFPYRRKSEHA</sequence>
<proteinExistence type="predicted"/>
<accession>A0A1A8VLA9</accession>
<name>A0A1A8VLA9_PLAOA</name>
<dbReference type="Proteomes" id="UP000078546">
    <property type="component" value="Unassembled WGS sequence"/>
</dbReference>
<reference evidence="2" key="1">
    <citation type="submission" date="2016-05" db="EMBL/GenBank/DDBJ databases">
        <authorList>
            <person name="Naeem Raeece"/>
        </authorList>
    </citation>
    <scope>NUCLEOTIDE SEQUENCE [LARGE SCALE GENOMIC DNA]</scope>
</reference>
<dbReference type="EMBL" id="FLQV01000091">
    <property type="protein sequence ID" value="SBS81084.1"/>
    <property type="molecule type" value="Genomic_DNA"/>
</dbReference>
<organism evidence="1 2">
    <name type="scientific">Plasmodium ovale curtisi</name>
    <dbReference type="NCBI Taxonomy" id="864141"/>
    <lineage>
        <taxon>Eukaryota</taxon>
        <taxon>Sar</taxon>
        <taxon>Alveolata</taxon>
        <taxon>Apicomplexa</taxon>
        <taxon>Aconoidasida</taxon>
        <taxon>Haemosporida</taxon>
        <taxon>Plasmodiidae</taxon>
        <taxon>Plasmodium</taxon>
        <taxon>Plasmodium (Plasmodium)</taxon>
    </lineage>
</organism>
<evidence type="ECO:0000313" key="2">
    <source>
        <dbReference type="Proteomes" id="UP000078546"/>
    </source>
</evidence>
<evidence type="ECO:0000313" key="1">
    <source>
        <dbReference type="EMBL" id="SBS81084.1"/>
    </source>
</evidence>
<dbReference type="AlphaFoldDB" id="A0A1A8VLA9"/>
<protein>
    <submittedName>
        <fullName evidence="1">Uncharacterized protein</fullName>
    </submittedName>
</protein>